<evidence type="ECO:0000256" key="7">
    <source>
        <dbReference type="ARBA" id="ARBA00023065"/>
    </source>
</evidence>
<organism evidence="12">
    <name type="scientific">marine sediment metagenome</name>
    <dbReference type="NCBI Taxonomy" id="412755"/>
    <lineage>
        <taxon>unclassified sequences</taxon>
        <taxon>metagenomes</taxon>
        <taxon>ecological metagenomes</taxon>
    </lineage>
</organism>
<evidence type="ECO:0000256" key="1">
    <source>
        <dbReference type="ARBA" id="ARBA00004141"/>
    </source>
</evidence>
<name>A0A0F9Z065_9ZZZZ</name>
<evidence type="ECO:0000256" key="3">
    <source>
        <dbReference type="ARBA" id="ARBA00022448"/>
    </source>
</evidence>
<dbReference type="InterPro" id="IPR033900">
    <property type="entry name" value="Gram_neg_porin_domain"/>
</dbReference>
<feature type="domain" description="Porin" evidence="11">
    <location>
        <begin position="9"/>
        <end position="315"/>
    </location>
</feature>
<dbReference type="EMBL" id="LAZR01000005">
    <property type="protein sequence ID" value="KKO10459.1"/>
    <property type="molecule type" value="Genomic_DNA"/>
</dbReference>
<protein>
    <recommendedName>
        <fullName evidence="11">Porin domain-containing protein</fullName>
    </recommendedName>
</protein>
<sequence>MRKTLLVTAVTSALWASAAQATTLYNQDGTQLDIYGRISMGIAGGGPEFNSAGNEIDDGIEFVDVYSRLGFRMSQAVTSDLTAFGRLEWRFRGDERIASQAFAETRQSYIGLESKQYGTIQAGNFDSLYYQFVSVPFDVYLDRGLLFNSTGLQSRGDSIGYYTPELHGFTSFIQLKHYSERGLTTAEQRSEGDVVAAQGGVRYQQGPFKVGLGAVENVVRGGGNGEMLYGLIGAYDITDQFTARFGVETQDNSETYGGGFDTVGLGGTFTTGPWAFTADVYSVERDNQDNSNAWAAGAYYKVSSAFDIFIELADGDAPTVSRDVTLGDLSDNVYWLTGARYLF</sequence>
<dbReference type="InterPro" id="IPR050298">
    <property type="entry name" value="Gram-neg_bact_OMP"/>
</dbReference>
<dbReference type="GO" id="GO:0015288">
    <property type="term" value="F:porin activity"/>
    <property type="evidence" value="ECO:0007669"/>
    <property type="project" value="UniProtKB-KW"/>
</dbReference>
<evidence type="ECO:0000256" key="4">
    <source>
        <dbReference type="ARBA" id="ARBA00022452"/>
    </source>
</evidence>
<dbReference type="CDD" id="cd00342">
    <property type="entry name" value="gram_neg_porins"/>
    <property type="match status" value="1"/>
</dbReference>
<evidence type="ECO:0000256" key="10">
    <source>
        <dbReference type="ARBA" id="ARBA00023237"/>
    </source>
</evidence>
<keyword evidence="8" id="KW-0626">Porin</keyword>
<dbReference type="Gene3D" id="2.40.160.10">
    <property type="entry name" value="Porin"/>
    <property type="match status" value="1"/>
</dbReference>
<keyword evidence="3" id="KW-0813">Transport</keyword>
<keyword evidence="10" id="KW-0998">Cell outer membrane</keyword>
<dbReference type="PANTHER" id="PTHR34501:SF9">
    <property type="entry name" value="MAJOR OUTER MEMBRANE PROTEIN P.IA"/>
    <property type="match status" value="1"/>
</dbReference>
<evidence type="ECO:0000256" key="6">
    <source>
        <dbReference type="ARBA" id="ARBA00022729"/>
    </source>
</evidence>
<accession>A0A0F9Z065</accession>
<dbReference type="InterPro" id="IPR023614">
    <property type="entry name" value="Porin_dom_sf"/>
</dbReference>
<evidence type="ECO:0000256" key="2">
    <source>
        <dbReference type="ARBA" id="ARBA00011233"/>
    </source>
</evidence>
<dbReference type="AlphaFoldDB" id="A0A0F9Z065"/>
<evidence type="ECO:0000256" key="5">
    <source>
        <dbReference type="ARBA" id="ARBA00022692"/>
    </source>
</evidence>
<reference evidence="12" key="1">
    <citation type="journal article" date="2015" name="Nature">
        <title>Complex archaea that bridge the gap between prokaryotes and eukaryotes.</title>
        <authorList>
            <person name="Spang A."/>
            <person name="Saw J.H."/>
            <person name="Jorgensen S.L."/>
            <person name="Zaremba-Niedzwiedzka K."/>
            <person name="Martijn J."/>
            <person name="Lind A.E."/>
            <person name="van Eijk R."/>
            <person name="Schleper C."/>
            <person name="Guy L."/>
            <person name="Ettema T.J."/>
        </authorList>
    </citation>
    <scope>NUCLEOTIDE SEQUENCE</scope>
</reference>
<keyword evidence="7" id="KW-0406">Ion transport</keyword>
<keyword evidence="4" id="KW-1134">Transmembrane beta strand</keyword>
<keyword evidence="9" id="KW-0472">Membrane</keyword>
<evidence type="ECO:0000256" key="8">
    <source>
        <dbReference type="ARBA" id="ARBA00023114"/>
    </source>
</evidence>
<keyword evidence="6" id="KW-0732">Signal</keyword>
<comment type="caution">
    <text evidence="12">The sequence shown here is derived from an EMBL/GenBank/DDBJ whole genome shotgun (WGS) entry which is preliminary data.</text>
</comment>
<evidence type="ECO:0000256" key="9">
    <source>
        <dbReference type="ARBA" id="ARBA00023136"/>
    </source>
</evidence>
<dbReference type="PANTHER" id="PTHR34501">
    <property type="entry name" value="PROTEIN YDDL-RELATED"/>
    <property type="match status" value="1"/>
</dbReference>
<gene>
    <name evidence="12" type="ORF">LCGC14_0029980</name>
</gene>
<proteinExistence type="predicted"/>
<keyword evidence="5" id="KW-0812">Transmembrane</keyword>
<comment type="subunit">
    <text evidence="2">Homotrimer.</text>
</comment>
<dbReference type="SUPFAM" id="SSF56935">
    <property type="entry name" value="Porins"/>
    <property type="match status" value="1"/>
</dbReference>
<dbReference type="GO" id="GO:0006811">
    <property type="term" value="P:monoatomic ion transport"/>
    <property type="evidence" value="ECO:0007669"/>
    <property type="project" value="UniProtKB-KW"/>
</dbReference>
<dbReference type="GO" id="GO:0046930">
    <property type="term" value="C:pore complex"/>
    <property type="evidence" value="ECO:0007669"/>
    <property type="project" value="UniProtKB-KW"/>
</dbReference>
<comment type="subcellular location">
    <subcellularLocation>
        <location evidence="1">Membrane</location>
        <topology evidence="1">Multi-pass membrane protein</topology>
    </subcellularLocation>
</comment>
<evidence type="ECO:0000313" key="12">
    <source>
        <dbReference type="EMBL" id="KKO10459.1"/>
    </source>
</evidence>
<evidence type="ECO:0000259" key="11">
    <source>
        <dbReference type="Pfam" id="PF13609"/>
    </source>
</evidence>
<dbReference type="Pfam" id="PF13609">
    <property type="entry name" value="Porin_4"/>
    <property type="match status" value="1"/>
</dbReference>